<organism evidence="2 3">
    <name type="scientific">Bugula neritina</name>
    <name type="common">Brown bryozoan</name>
    <name type="synonym">Sertularia neritina</name>
    <dbReference type="NCBI Taxonomy" id="10212"/>
    <lineage>
        <taxon>Eukaryota</taxon>
        <taxon>Metazoa</taxon>
        <taxon>Spiralia</taxon>
        <taxon>Lophotrochozoa</taxon>
        <taxon>Bryozoa</taxon>
        <taxon>Gymnolaemata</taxon>
        <taxon>Cheilostomatida</taxon>
        <taxon>Flustrina</taxon>
        <taxon>Buguloidea</taxon>
        <taxon>Bugulidae</taxon>
        <taxon>Bugula</taxon>
    </lineage>
</organism>
<dbReference type="PANTHER" id="PTHR37000:SF3">
    <property type="entry name" value="MUCIN-22"/>
    <property type="match status" value="1"/>
</dbReference>
<evidence type="ECO:0000313" key="2">
    <source>
        <dbReference type="EMBL" id="KAF6031769.1"/>
    </source>
</evidence>
<feature type="compositionally biased region" description="Pro residues" evidence="1">
    <location>
        <begin position="442"/>
        <end position="483"/>
    </location>
</feature>
<feature type="region of interest" description="Disordered" evidence="1">
    <location>
        <begin position="435"/>
        <end position="492"/>
    </location>
</feature>
<dbReference type="InterPro" id="IPR053330">
    <property type="entry name" value="Mucin-22-like"/>
</dbReference>
<reference evidence="2" key="1">
    <citation type="submission" date="2020-06" db="EMBL/GenBank/DDBJ databases">
        <title>Draft genome of Bugula neritina, a colonial animal packing powerful symbionts and potential medicines.</title>
        <authorList>
            <person name="Rayko M."/>
        </authorList>
    </citation>
    <scope>NUCLEOTIDE SEQUENCE [LARGE SCALE GENOMIC DNA]</scope>
    <source>
        <strain evidence="2">Kwan_BN1</strain>
    </source>
</reference>
<dbReference type="AlphaFoldDB" id="A0A7J7JZE2"/>
<dbReference type="Proteomes" id="UP000593567">
    <property type="component" value="Unassembled WGS sequence"/>
</dbReference>
<feature type="region of interest" description="Disordered" evidence="1">
    <location>
        <begin position="107"/>
        <end position="182"/>
    </location>
</feature>
<feature type="compositionally biased region" description="Polar residues" evidence="1">
    <location>
        <begin position="61"/>
        <end position="73"/>
    </location>
</feature>
<feature type="compositionally biased region" description="Basic and acidic residues" evidence="1">
    <location>
        <begin position="152"/>
        <end position="175"/>
    </location>
</feature>
<comment type="caution">
    <text evidence="2">The sequence shown here is derived from an EMBL/GenBank/DDBJ whole genome shotgun (WGS) entry which is preliminary data.</text>
</comment>
<dbReference type="SUPFAM" id="SSF50993">
    <property type="entry name" value="Peptidase/esterase 'gauge' domain"/>
    <property type="match status" value="1"/>
</dbReference>
<gene>
    <name evidence="2" type="ORF">EB796_009926</name>
</gene>
<keyword evidence="3" id="KW-1185">Reference proteome</keyword>
<feature type="compositionally biased region" description="Polar residues" evidence="1">
    <location>
        <begin position="123"/>
        <end position="147"/>
    </location>
</feature>
<name>A0A7J7JZE2_BUGNE</name>
<feature type="region of interest" description="Disordered" evidence="1">
    <location>
        <begin position="52"/>
        <end position="91"/>
    </location>
</feature>
<evidence type="ECO:0000256" key="1">
    <source>
        <dbReference type="SAM" id="MobiDB-lite"/>
    </source>
</evidence>
<protein>
    <submittedName>
        <fullName evidence="2">Uncharacterized protein</fullName>
    </submittedName>
</protein>
<proteinExistence type="predicted"/>
<dbReference type="OrthoDB" id="6116698at2759"/>
<dbReference type="PANTHER" id="PTHR37000">
    <property type="entry name" value="MUCIN-22"/>
    <property type="match status" value="1"/>
</dbReference>
<sequence>MDNAENARNLSNGLEKDFGVFDETERRITQAIEAADEQRRSVEEKLLLTLKELEDDKENEQGLSSLTFSSLTEQSEKSKNIPSDLNETKSSTTKIIKKAAAQWLSRTGKGKNTDAVQLPTIVQPISQSSESDWPNETASERTQSNKSLADARSAEEGRRSFAAEDDKDRASDDSKQSLAPDRIAQQKAVRWSFDKKTSLRPALLSQLFDQISEEIASLDTSQRSSAELPGDGKPHVSIGIQVNSKERSDFEKYVDLKRKLCQLKKNTQSLLKKEPRYNYLKNIPVEEYMSYKYKSSNMDIADSVKSWNSKLKASTSTSAQTPSSTNYPDLYNIQSKQFYLIKDYIDEKQLVSSCRKQKESKNVKIIMSPNTLRPVPNAFSKFIDFNKVSCDRMPGFSSQSTDLLQDLIASFTASLSSTAQYSSFITKPFSSSRKPALSSAPAPVPPPTSSALPPVSPPTYSAPPPVPPPTSSAPPPVPPPTSSAPPDSFSEFQITISDDGDSVITVSDDGDSVITISDDGDSVITVSDDGDSVITISDDGDSVITVSDDGDSVITVSDDGDSVITVSDDGDSVITVSDDGDSVITVSDDGDSVITISDDGDSVITVSDDGDSVITISDDGDSVITVYSVASSNHDIYGYNWYNSKKNHQIILIFKADSPSLVSSTCLNNMYQLID</sequence>
<evidence type="ECO:0000313" key="3">
    <source>
        <dbReference type="Proteomes" id="UP000593567"/>
    </source>
</evidence>
<accession>A0A7J7JZE2</accession>
<dbReference type="EMBL" id="VXIV02001570">
    <property type="protein sequence ID" value="KAF6031769.1"/>
    <property type="molecule type" value="Genomic_DNA"/>
</dbReference>